<evidence type="ECO:0008006" key="3">
    <source>
        <dbReference type="Google" id="ProtNLM"/>
    </source>
</evidence>
<gene>
    <name evidence="1" type="ORF">NKW50_06955</name>
</gene>
<dbReference type="EMBL" id="JAMYZZ010000009">
    <property type="protein sequence ID" value="MCP1258327.1"/>
    <property type="molecule type" value="Genomic_DNA"/>
</dbReference>
<protein>
    <recommendedName>
        <fullName evidence="3">Transposase</fullName>
    </recommendedName>
</protein>
<name>A0ABT1EZF1_9PROT</name>
<proteinExistence type="predicted"/>
<accession>A0ABT1EZF1</accession>
<evidence type="ECO:0000313" key="1">
    <source>
        <dbReference type="EMBL" id="MCP1258327.1"/>
    </source>
</evidence>
<reference evidence="1 2" key="1">
    <citation type="submission" date="2022-06" db="EMBL/GenBank/DDBJ databases">
        <title>Acetobacer genomes from food samples.</title>
        <authorList>
            <person name="Sombolestani A."/>
        </authorList>
    </citation>
    <scope>NUCLEOTIDE SEQUENCE [LARGE SCALE GENOMIC DNA]</scope>
    <source>
        <strain evidence="1 2">R-83285</strain>
    </source>
</reference>
<sequence length="54" mass="6710">MRRWLTDLLSGRRDNFRLRRELGRKERLLQDCHVEIRRLHELIIKAGRSVERKK</sequence>
<dbReference type="Proteomes" id="UP001523528">
    <property type="component" value="Unassembled WGS sequence"/>
</dbReference>
<evidence type="ECO:0000313" key="2">
    <source>
        <dbReference type="Proteomes" id="UP001523528"/>
    </source>
</evidence>
<organism evidence="1 2">
    <name type="scientific">Acetobacter lambici</name>
    <dbReference type="NCBI Taxonomy" id="1332824"/>
    <lineage>
        <taxon>Bacteria</taxon>
        <taxon>Pseudomonadati</taxon>
        <taxon>Pseudomonadota</taxon>
        <taxon>Alphaproteobacteria</taxon>
        <taxon>Acetobacterales</taxon>
        <taxon>Acetobacteraceae</taxon>
        <taxon>Acetobacter</taxon>
    </lineage>
</organism>
<keyword evidence="2" id="KW-1185">Reference proteome</keyword>
<comment type="caution">
    <text evidence="1">The sequence shown here is derived from an EMBL/GenBank/DDBJ whole genome shotgun (WGS) entry which is preliminary data.</text>
</comment>
<dbReference type="RefSeq" id="WP_253543805.1">
    <property type="nucleotide sequence ID" value="NZ_JAMYZY010000028.1"/>
</dbReference>